<protein>
    <submittedName>
        <fullName evidence="3">Soluble aldose sugar dehydrogenase YliI</fullName>
        <ecNumber evidence="3">1.1.5.-</ecNumber>
    </submittedName>
</protein>
<evidence type="ECO:0000313" key="4">
    <source>
        <dbReference type="Proteomes" id="UP000094769"/>
    </source>
</evidence>
<evidence type="ECO:0000259" key="2">
    <source>
        <dbReference type="Pfam" id="PF07995"/>
    </source>
</evidence>
<dbReference type="InterPro" id="IPR011041">
    <property type="entry name" value="Quinoprot_gluc/sorb_DH_b-prop"/>
</dbReference>
<reference evidence="3 4" key="1">
    <citation type="submission" date="2016-06" db="EMBL/GenBank/DDBJ databases">
        <title>Genome sequence of endosymbiont of Candidatus Endolucinida thiodiazotropha.</title>
        <authorList>
            <person name="Poehlein A."/>
            <person name="Koenig S."/>
            <person name="Heiden S.E."/>
            <person name="Thuermer A."/>
            <person name="Voget S."/>
            <person name="Daniel R."/>
            <person name="Markert S."/>
            <person name="Gros O."/>
            <person name="Schweder T."/>
        </authorList>
    </citation>
    <scope>NUCLEOTIDE SEQUENCE [LARGE SCALE GENOMIC DNA]</scope>
    <source>
        <strain evidence="3 4">COS</strain>
    </source>
</reference>
<dbReference type="InterPro" id="IPR012938">
    <property type="entry name" value="Glc/Sorbosone_DH"/>
</dbReference>
<keyword evidence="4" id="KW-1185">Reference proteome</keyword>
<dbReference type="PANTHER" id="PTHR19328:SF75">
    <property type="entry name" value="ALDOSE SUGAR DEHYDROGENASE YLII"/>
    <property type="match status" value="1"/>
</dbReference>
<comment type="caution">
    <text evidence="3">The sequence shown here is derived from an EMBL/GenBank/DDBJ whole genome shotgun (WGS) entry which is preliminary data.</text>
</comment>
<accession>A0A7Z0VIE2</accession>
<dbReference type="Pfam" id="PF07995">
    <property type="entry name" value="GSDH"/>
    <property type="match status" value="1"/>
</dbReference>
<dbReference type="Gene3D" id="2.120.10.30">
    <property type="entry name" value="TolB, C-terminal domain"/>
    <property type="match status" value="1"/>
</dbReference>
<dbReference type="SUPFAM" id="SSF50952">
    <property type="entry name" value="Soluble quinoprotein glucose dehydrogenase"/>
    <property type="match status" value="1"/>
</dbReference>
<gene>
    <name evidence="3" type="primary">yliI</name>
    <name evidence="3" type="ORF">CODIS_35860</name>
</gene>
<dbReference type="RefSeq" id="WP_069127529.1">
    <property type="nucleotide sequence ID" value="NZ_MARB01000026.1"/>
</dbReference>
<feature type="domain" description="Glucose/Sorbosone dehydrogenase" evidence="2">
    <location>
        <begin position="43"/>
        <end position="371"/>
    </location>
</feature>
<sequence>MKDYHKYIILLAALLVQLSTAAPAETIATEKHRLGYETVVEGLSNPWSLAFLPDGSMLISERNGTLRIVNTLGKLETKPIEGLPDINQHGQGGLLDVVLHPKFKDNRWVYFSYAERDGKSYGTTVARGRLEGRRLQQLETIFRMARKTTSRHHFGSRLVFDPQGYLYITLGDRGDRERAQDLNDHAGSVIRLNDDGSIPHQNPFIENDSGLPEIYSYGHRNIQGAALHPMNGRLWTHEHGPQGGDEINIPDPGANHGWPVITYGVNYVTGTKIGEGTAKAGMVQPIHYWVPSIAPSGMAFYTGDIFKNWKGNLFVGSLKFQQLVRLELDGEKVIHEERLLTGNLGRIRDIRQGPDGLIYLLTDSHDGKLIRLFPTP</sequence>
<dbReference type="OrthoDB" id="9770043at2"/>
<dbReference type="PANTHER" id="PTHR19328">
    <property type="entry name" value="HEDGEHOG-INTERACTING PROTEIN"/>
    <property type="match status" value="1"/>
</dbReference>
<dbReference type="EMBL" id="MARB01000026">
    <property type="protein sequence ID" value="ODJ86153.1"/>
    <property type="molecule type" value="Genomic_DNA"/>
</dbReference>
<keyword evidence="1" id="KW-0732">Signal</keyword>
<dbReference type="InterPro" id="IPR011042">
    <property type="entry name" value="6-blade_b-propeller_TolB-like"/>
</dbReference>
<dbReference type="EC" id="1.1.5.-" evidence="3"/>
<evidence type="ECO:0000313" key="3">
    <source>
        <dbReference type="EMBL" id="ODJ86153.1"/>
    </source>
</evidence>
<proteinExistence type="predicted"/>
<dbReference type="GO" id="GO:0016491">
    <property type="term" value="F:oxidoreductase activity"/>
    <property type="evidence" value="ECO:0007669"/>
    <property type="project" value="UniProtKB-KW"/>
</dbReference>
<dbReference type="AlphaFoldDB" id="A0A7Z0VIE2"/>
<organism evidence="3 4">
    <name type="scientific">Candidatus Thiodiazotropha endolucinida</name>
    <dbReference type="NCBI Taxonomy" id="1655433"/>
    <lineage>
        <taxon>Bacteria</taxon>
        <taxon>Pseudomonadati</taxon>
        <taxon>Pseudomonadota</taxon>
        <taxon>Gammaproteobacteria</taxon>
        <taxon>Chromatiales</taxon>
        <taxon>Sedimenticolaceae</taxon>
        <taxon>Candidatus Thiodiazotropha</taxon>
    </lineage>
</organism>
<feature type="chain" id="PRO_5031051166" evidence="1">
    <location>
        <begin position="25"/>
        <end position="376"/>
    </location>
</feature>
<keyword evidence="3" id="KW-0560">Oxidoreductase</keyword>
<feature type="signal peptide" evidence="1">
    <location>
        <begin position="1"/>
        <end position="24"/>
    </location>
</feature>
<evidence type="ECO:0000256" key="1">
    <source>
        <dbReference type="SAM" id="SignalP"/>
    </source>
</evidence>
<dbReference type="Proteomes" id="UP000094769">
    <property type="component" value="Unassembled WGS sequence"/>
</dbReference>
<name>A0A7Z0VIE2_9GAMM</name>